<dbReference type="Gene3D" id="3.30.450.20">
    <property type="entry name" value="PAS domain"/>
    <property type="match status" value="1"/>
</dbReference>
<dbReference type="SMART" id="SM00267">
    <property type="entry name" value="GGDEF"/>
    <property type="match status" value="1"/>
</dbReference>
<dbReference type="PROSITE" id="PS50113">
    <property type="entry name" value="PAC"/>
    <property type="match status" value="1"/>
</dbReference>
<dbReference type="Gene3D" id="3.30.450.40">
    <property type="match status" value="1"/>
</dbReference>
<dbReference type="Gene3D" id="3.30.70.270">
    <property type="match status" value="1"/>
</dbReference>
<dbReference type="InterPro" id="IPR029787">
    <property type="entry name" value="Nucleotide_cyclase"/>
</dbReference>
<dbReference type="EMBL" id="QQNB01000001">
    <property type="protein sequence ID" value="RDE06694.1"/>
    <property type="molecule type" value="Genomic_DNA"/>
</dbReference>
<dbReference type="Proteomes" id="UP000253918">
    <property type="component" value="Unassembled WGS sequence"/>
</dbReference>
<keyword evidence="4" id="KW-1185">Reference proteome</keyword>
<proteinExistence type="predicted"/>
<evidence type="ECO:0000259" key="1">
    <source>
        <dbReference type="PROSITE" id="PS50113"/>
    </source>
</evidence>
<dbReference type="SUPFAM" id="SSF55785">
    <property type="entry name" value="PYP-like sensor domain (PAS domain)"/>
    <property type="match status" value="1"/>
</dbReference>
<organism evidence="3 4">
    <name type="scientific">Sphingomonas aracearum</name>
    <dbReference type="NCBI Taxonomy" id="2283317"/>
    <lineage>
        <taxon>Bacteria</taxon>
        <taxon>Pseudomonadati</taxon>
        <taxon>Pseudomonadota</taxon>
        <taxon>Alphaproteobacteria</taxon>
        <taxon>Sphingomonadales</taxon>
        <taxon>Sphingomonadaceae</taxon>
        <taxon>Sphingomonas</taxon>
    </lineage>
</organism>
<dbReference type="PANTHER" id="PTHR43102">
    <property type="entry name" value="SLR1143 PROTEIN"/>
    <property type="match status" value="1"/>
</dbReference>
<protein>
    <submittedName>
        <fullName evidence="3">Diguanylate cyclase</fullName>
    </submittedName>
</protein>
<reference evidence="3 4" key="1">
    <citation type="submission" date="2018-07" db="EMBL/GenBank/DDBJ databases">
        <title>a novel species of Sphingomonas isolated from the rhizosphere soil of Araceae plant.</title>
        <authorList>
            <person name="Zhiyong W."/>
            <person name="Qinglan Z."/>
            <person name="Zhiwei F."/>
            <person name="Ding X."/>
            <person name="Gejiao W."/>
            <person name="Shixue Z."/>
        </authorList>
    </citation>
    <scope>NUCLEOTIDE SEQUENCE [LARGE SCALE GENOMIC DNA]</scope>
    <source>
        <strain evidence="3 4">WZY 27</strain>
    </source>
</reference>
<dbReference type="SUPFAM" id="SSF55781">
    <property type="entry name" value="GAF domain-like"/>
    <property type="match status" value="1"/>
</dbReference>
<dbReference type="RefSeq" id="WP_114686277.1">
    <property type="nucleotide sequence ID" value="NZ_QQNB01000001.1"/>
</dbReference>
<evidence type="ECO:0000259" key="2">
    <source>
        <dbReference type="PROSITE" id="PS50887"/>
    </source>
</evidence>
<dbReference type="InterPro" id="IPR029016">
    <property type="entry name" value="GAF-like_dom_sf"/>
</dbReference>
<dbReference type="SMART" id="SM00065">
    <property type="entry name" value="GAF"/>
    <property type="match status" value="1"/>
</dbReference>
<evidence type="ECO:0000313" key="4">
    <source>
        <dbReference type="Proteomes" id="UP000253918"/>
    </source>
</evidence>
<accession>A0A369VWC5</accession>
<dbReference type="PROSITE" id="PS50887">
    <property type="entry name" value="GGDEF"/>
    <property type="match status" value="1"/>
</dbReference>
<evidence type="ECO:0000313" key="3">
    <source>
        <dbReference type="EMBL" id="RDE06694.1"/>
    </source>
</evidence>
<dbReference type="Pfam" id="PF01590">
    <property type="entry name" value="GAF"/>
    <property type="match status" value="1"/>
</dbReference>
<dbReference type="InterPro" id="IPR003018">
    <property type="entry name" value="GAF"/>
</dbReference>
<dbReference type="InterPro" id="IPR035965">
    <property type="entry name" value="PAS-like_dom_sf"/>
</dbReference>
<dbReference type="SUPFAM" id="SSF55073">
    <property type="entry name" value="Nucleotide cyclase"/>
    <property type="match status" value="1"/>
</dbReference>
<dbReference type="InterPro" id="IPR013655">
    <property type="entry name" value="PAS_fold_3"/>
</dbReference>
<dbReference type="InterPro" id="IPR000160">
    <property type="entry name" value="GGDEF_dom"/>
</dbReference>
<dbReference type="CDD" id="cd01949">
    <property type="entry name" value="GGDEF"/>
    <property type="match status" value="1"/>
</dbReference>
<dbReference type="OrthoDB" id="315417at2"/>
<dbReference type="Pfam" id="PF08447">
    <property type="entry name" value="PAS_3"/>
    <property type="match status" value="1"/>
</dbReference>
<dbReference type="InterPro" id="IPR043128">
    <property type="entry name" value="Rev_trsase/Diguanyl_cyclase"/>
</dbReference>
<dbReference type="AlphaFoldDB" id="A0A369VWC5"/>
<dbReference type="InterPro" id="IPR000700">
    <property type="entry name" value="PAS-assoc_C"/>
</dbReference>
<feature type="domain" description="GGDEF" evidence="2">
    <location>
        <begin position="346"/>
        <end position="477"/>
    </location>
</feature>
<feature type="domain" description="PAC" evidence="1">
    <location>
        <begin position="264"/>
        <end position="315"/>
    </location>
</feature>
<dbReference type="PANTHER" id="PTHR43102:SF2">
    <property type="entry name" value="GAF DOMAIN-CONTAINING PROTEIN"/>
    <property type="match status" value="1"/>
</dbReference>
<dbReference type="Pfam" id="PF00990">
    <property type="entry name" value="GGDEF"/>
    <property type="match status" value="1"/>
</dbReference>
<name>A0A369VWC5_9SPHN</name>
<sequence length="477" mass="52952">MSELSAATLLRDEEARIAALHALDLLDTEPEAAFDALIALAGQMLDCPTSLLSLVDRDRQWFKAKAGIELTETDRSIAFCDYTIRENDLLVVPDAAKDVRFAGNPLVTDGAVRFYAGAPIHATDPQGTSHAIGALCVLDEKPRELTAEQGRALKHFATLAEALITMRRVSGEAVRVSRSVHRQSRRIHRGQRIFAQVERMSAIGWWRFVLADETIQWSDGVYRIHEIEPTTSPDLRTAMEYYPPEARARITAAVDRTMETGEPFELEVDFVTFRGRKRRVKTRGEVEMQNGRAVALIGVMHDITDRYRIERSLRESASVDEVTRIANRAAFNRQLERALEAHRDGAPLVLALIDLDLFKQINDTYGHLAGDDVLRSIGQRLRSPFLNGSFAARLGGDEFALILTDPDLCAAAPAVVQRLLEQLRAPVLSQDVELRPTATIGYVCPHSRGASARDLLHAADTALYAAKRERRGTAQAA</sequence>
<dbReference type="NCBIfam" id="TIGR00254">
    <property type="entry name" value="GGDEF"/>
    <property type="match status" value="1"/>
</dbReference>
<comment type="caution">
    <text evidence="3">The sequence shown here is derived from an EMBL/GenBank/DDBJ whole genome shotgun (WGS) entry which is preliminary data.</text>
</comment>
<gene>
    <name evidence="3" type="ORF">DVW87_03065</name>
</gene>